<dbReference type="AlphaFoldDB" id="A0A9P5PQV3"/>
<sequence length="138" mass="15234">MSIITSGRYTLRNVRQGNLASLQDPNDGTPLTADTSGFRNTNKWNVTQLGNGRYTFQNVDSGRYANGGNRSPAGSAIEGRSSATQFVVQETRVKGRYTIATLDSRLYWGLADAEVPTSVELAESAVDQRNWWIFEPVQ</sequence>
<dbReference type="InterPro" id="IPR000772">
    <property type="entry name" value="Ricin_B_lectin"/>
</dbReference>
<name>A0A9P5PQV3_9AGAR</name>
<dbReference type="SUPFAM" id="SSF50370">
    <property type="entry name" value="Ricin B-like lectins"/>
    <property type="match status" value="1"/>
</dbReference>
<evidence type="ECO:0000313" key="2">
    <source>
        <dbReference type="EMBL" id="KAF9067537.1"/>
    </source>
</evidence>
<proteinExistence type="predicted"/>
<organism evidence="2 3">
    <name type="scientific">Rhodocollybia butyracea</name>
    <dbReference type="NCBI Taxonomy" id="206335"/>
    <lineage>
        <taxon>Eukaryota</taxon>
        <taxon>Fungi</taxon>
        <taxon>Dikarya</taxon>
        <taxon>Basidiomycota</taxon>
        <taxon>Agaricomycotina</taxon>
        <taxon>Agaricomycetes</taxon>
        <taxon>Agaricomycetidae</taxon>
        <taxon>Agaricales</taxon>
        <taxon>Marasmiineae</taxon>
        <taxon>Omphalotaceae</taxon>
        <taxon>Rhodocollybia</taxon>
    </lineage>
</organism>
<dbReference type="CDD" id="cd23714">
    <property type="entry name" value="beta-trefoil_Ricin_MtaL"/>
    <property type="match status" value="1"/>
</dbReference>
<reference evidence="2" key="1">
    <citation type="submission" date="2020-11" db="EMBL/GenBank/DDBJ databases">
        <authorList>
            <consortium name="DOE Joint Genome Institute"/>
            <person name="Ahrendt S."/>
            <person name="Riley R."/>
            <person name="Andreopoulos W."/>
            <person name="Labutti K."/>
            <person name="Pangilinan J."/>
            <person name="Ruiz-Duenas F.J."/>
            <person name="Barrasa J.M."/>
            <person name="Sanchez-Garcia M."/>
            <person name="Camarero S."/>
            <person name="Miyauchi S."/>
            <person name="Serrano A."/>
            <person name="Linde D."/>
            <person name="Babiker R."/>
            <person name="Drula E."/>
            <person name="Ayuso-Fernandez I."/>
            <person name="Pacheco R."/>
            <person name="Padilla G."/>
            <person name="Ferreira P."/>
            <person name="Barriuso J."/>
            <person name="Kellner H."/>
            <person name="Castanera R."/>
            <person name="Alfaro M."/>
            <person name="Ramirez L."/>
            <person name="Pisabarro A.G."/>
            <person name="Kuo A."/>
            <person name="Tritt A."/>
            <person name="Lipzen A."/>
            <person name="He G."/>
            <person name="Yan M."/>
            <person name="Ng V."/>
            <person name="Cullen D."/>
            <person name="Martin F."/>
            <person name="Rosso M.-N."/>
            <person name="Henrissat B."/>
            <person name="Hibbett D."/>
            <person name="Martinez A.T."/>
            <person name="Grigoriev I.V."/>
        </authorList>
    </citation>
    <scope>NUCLEOTIDE SEQUENCE</scope>
    <source>
        <strain evidence="2">AH 40177</strain>
    </source>
</reference>
<keyword evidence="3" id="KW-1185">Reference proteome</keyword>
<accession>A0A9P5PQV3</accession>
<dbReference type="Proteomes" id="UP000772434">
    <property type="component" value="Unassembled WGS sequence"/>
</dbReference>
<evidence type="ECO:0000259" key="1">
    <source>
        <dbReference type="Pfam" id="PF14200"/>
    </source>
</evidence>
<dbReference type="EMBL" id="JADNRY010000072">
    <property type="protein sequence ID" value="KAF9067537.1"/>
    <property type="molecule type" value="Genomic_DNA"/>
</dbReference>
<gene>
    <name evidence="2" type="ORF">BDP27DRAFT_1364862</name>
</gene>
<protein>
    <recommendedName>
        <fullName evidence="1">Ricin B lectin domain-containing protein</fullName>
    </recommendedName>
</protein>
<dbReference type="OrthoDB" id="3266227at2759"/>
<feature type="domain" description="Ricin B lectin" evidence="1">
    <location>
        <begin position="42"/>
        <end position="113"/>
    </location>
</feature>
<dbReference type="Gene3D" id="2.80.10.50">
    <property type="match status" value="1"/>
</dbReference>
<dbReference type="InterPro" id="IPR035992">
    <property type="entry name" value="Ricin_B-like_lectins"/>
</dbReference>
<evidence type="ECO:0000313" key="3">
    <source>
        <dbReference type="Proteomes" id="UP000772434"/>
    </source>
</evidence>
<dbReference type="Pfam" id="PF14200">
    <property type="entry name" value="RicinB_lectin_2"/>
    <property type="match status" value="1"/>
</dbReference>
<comment type="caution">
    <text evidence="2">The sequence shown here is derived from an EMBL/GenBank/DDBJ whole genome shotgun (WGS) entry which is preliminary data.</text>
</comment>